<sequence>MTSIALKTSSQLTAEEEVDYQWLENEIIKRLAGHIELAFEIGDLKLGLNLINRFSLRISTYAEQFQFDIGMQELQRMKALIEKVFASSDIVTSNEEATLRVVIANVWAALSSNFCFETLRRMLTFEKELRQFLNDDVWTEKSLQTLPPFLQVELAFIIERINFEREIEGQRLSQTKYVQQLAVQKLLQQYAKILPTIFDFYGSMVPDFVSSLIKMKMPEAATQVILASLHTHWKLLRWFDELTQLLERYEEYEHYSEKYYALPKIDTAHIADHITSRRDEAIAVLGRADIVGHIFEREHNDALPDHFGQIYFELAEACIDALEQNDENKLSKVFPMFMTLSLLASDSKFADPVLDVNEEFRLHLISSVINDLASVLGFAILYSAYFDNEKLSEVALDKFKSLIEQIADKQQYLKRMVLFSNQFSFSWSASPRDMIRLNWKMAFEHRARHDGFSDRMGMSIGKPHKNKIVREFLRSHSDASHLFFAIQILPQLDPIDFKIDYHITSLARSLSEINGEDSE</sequence>
<evidence type="ECO:0000313" key="2">
    <source>
        <dbReference type="Proteomes" id="UP001059610"/>
    </source>
</evidence>
<protein>
    <submittedName>
        <fullName evidence="1">Uncharacterized protein</fullName>
    </submittedName>
</protein>
<accession>A0ABQ5LGW6</accession>
<reference evidence="1" key="1">
    <citation type="submission" date="2022-06" db="EMBL/GenBank/DDBJ databases">
        <title>Draft genome sequences of Pragia fontium str. JCM24417.</title>
        <authorList>
            <person name="Wakabayashi Y."/>
            <person name="Kojima K."/>
        </authorList>
    </citation>
    <scope>NUCLEOTIDE SEQUENCE</scope>
    <source>
        <strain evidence="1">JCM 24417</strain>
    </source>
</reference>
<dbReference type="Proteomes" id="UP001059610">
    <property type="component" value="Unassembled WGS sequence"/>
</dbReference>
<proteinExistence type="predicted"/>
<keyword evidence="2" id="KW-1185">Reference proteome</keyword>
<gene>
    <name evidence="1" type="ORF">SOASR032_13690</name>
</gene>
<dbReference type="EMBL" id="BRLJ01000003">
    <property type="protein sequence ID" value="GKX62800.1"/>
    <property type="molecule type" value="Genomic_DNA"/>
</dbReference>
<name>A0ABQ5LGW6_9GAMM</name>
<organism evidence="1 2">
    <name type="scientific">Pragia fontium</name>
    <dbReference type="NCBI Taxonomy" id="82985"/>
    <lineage>
        <taxon>Bacteria</taxon>
        <taxon>Pseudomonadati</taxon>
        <taxon>Pseudomonadota</taxon>
        <taxon>Gammaproteobacteria</taxon>
        <taxon>Enterobacterales</taxon>
        <taxon>Budviciaceae</taxon>
        <taxon>Pragia</taxon>
    </lineage>
</organism>
<evidence type="ECO:0000313" key="1">
    <source>
        <dbReference type="EMBL" id="GKX62800.1"/>
    </source>
</evidence>
<comment type="caution">
    <text evidence="1">The sequence shown here is derived from an EMBL/GenBank/DDBJ whole genome shotgun (WGS) entry which is preliminary data.</text>
</comment>